<reference evidence="1 2" key="1">
    <citation type="journal article" date="2014" name="Antonie Van Leeuwenhoek">
        <title>Hyphomonas beringensis sp. nov. and Hyphomonas chukchiensis sp. nov., isolated from surface seawater of the Bering Sea and Chukchi Sea.</title>
        <authorList>
            <person name="Li C."/>
            <person name="Lai Q."/>
            <person name="Li G."/>
            <person name="Dong C."/>
            <person name="Wang J."/>
            <person name="Liao Y."/>
            <person name="Shao Z."/>
        </authorList>
    </citation>
    <scope>NUCLEOTIDE SEQUENCE [LARGE SCALE GENOMIC DNA]</scope>
    <source>
        <strain evidence="1 2">25B14_1</strain>
    </source>
</reference>
<organism evidence="1 2">
    <name type="scientific">Hyphomonas beringensis</name>
    <dbReference type="NCBI Taxonomy" id="1280946"/>
    <lineage>
        <taxon>Bacteria</taxon>
        <taxon>Pseudomonadati</taxon>
        <taxon>Pseudomonadota</taxon>
        <taxon>Alphaproteobacteria</taxon>
        <taxon>Hyphomonadales</taxon>
        <taxon>Hyphomonadaceae</taxon>
        <taxon>Hyphomonas</taxon>
    </lineage>
</organism>
<dbReference type="EMBL" id="AWFF01000043">
    <property type="protein sequence ID" value="KCZ53983.1"/>
    <property type="molecule type" value="Genomic_DNA"/>
</dbReference>
<sequence length="70" mass="7273">MCPAGEGGNEIALAERARGNKVARIIVKTYEGSADVDNPVLPEELVGVQRGDCFVGSVHERPGKPGNAAV</sequence>
<proteinExistence type="predicted"/>
<evidence type="ECO:0000313" key="2">
    <source>
        <dbReference type="Proteomes" id="UP000027037"/>
    </source>
</evidence>
<gene>
    <name evidence="1" type="ORF">HY29_02630</name>
</gene>
<name>A0A062U8B7_9PROT</name>
<dbReference type="STRING" id="1280946.HY29_02630"/>
<dbReference type="AlphaFoldDB" id="A0A062U8B7"/>
<comment type="caution">
    <text evidence="1">The sequence shown here is derived from an EMBL/GenBank/DDBJ whole genome shotgun (WGS) entry which is preliminary data.</text>
</comment>
<protein>
    <submittedName>
        <fullName evidence="1">Uncharacterized protein</fullName>
    </submittedName>
</protein>
<evidence type="ECO:0000313" key="1">
    <source>
        <dbReference type="EMBL" id="KCZ53983.1"/>
    </source>
</evidence>
<accession>A0A062U8B7</accession>
<dbReference type="Proteomes" id="UP000027037">
    <property type="component" value="Unassembled WGS sequence"/>
</dbReference>
<keyword evidence="2" id="KW-1185">Reference proteome</keyword>